<feature type="region of interest" description="Disordered" evidence="7">
    <location>
        <begin position="1698"/>
        <end position="1726"/>
    </location>
</feature>
<sequence>MVVGEASIHNIMGGMESTGGVRLHNHKRKLKQRFDIIKKLGQGTYGKVQLGINKETGQEVAIKTIKKCKIETEADLIRIRREIQIMSSVQHPNIIHIYEVFENREKMVLVMEYAAGGELYDYLSERKVLSEHEARRIFRQIATAVFYCHKHKICHRDLKLENILLDQVGNAKIADFGLSNVFDEQRLLNTFCGSPLYASPEIVKGTPYHGPEVDCWSLGVLLYTLVYGAMPFDGSNFKRLVKQISQSDYFEPKKPSPASPLIKEMLTVCPSRRADIERICTHWWVNEGYEQNCLDIAEDLAAQTPVRLDLLLSLVPQSASAEKLLVGGDQQAGGDVVNNMSSDTLVPTRCHSIGSLMELDQNNSDRRIRELFEEEPRSFAAGDAKRKLETTPSMDETTAAGVKRKERSRRKEKSDEREPRTYRSSSRHHSAPIPNSISEEAMEVDPTAIVTVPMSKTVDFEKIEAACLELIEESKERSPNKEKSKTQLITEYQQPREPMSIEGAQICEINQKPSNEQNKAQQKRTKSPNKSLYEDVEKTASENMNKIANEIAFKKSDNLESKVSNKSDTSVTNETSQDTQQFESTENEFKKLKEKALSLDSELSNEVTNVVSSVKPVERRRSKIFETAEKFNQLSSTAENEKPKKIFIPGVNVGGAKRAFERKASLSAITPPPTKVSTSKIIIDVPTTKTGEKDEQKQTLGNQEIATEDKVNKRDEAKKRAIDIISGAIGKPPMQKKLNDSPPSSVSPQSPNSKKLGLKVQVAPNDVRSATVSVSTPIETKFNLDVKSTAPETTTSTSDTAGIETSQLDEPKISSKMEITLKSATLPRRKTSKAEITLSGIRSPETVAFKSEVEAKIDAFQPQKLRTQRSEVAFPVAAAMPHVNRSSSLEPEDRPKATPPKERIIPIQVEHEHTQHSSTPPPKQSMSQRSMSQRSNSLSRQSTVDSDTDSALGSTMGPEPIKKSPREYIIPIAVEGGGYVTPRSGSLEPESKTGTPTSTNPSRSRFGRPRRMSSLLSDASEDESPFSPLHGDDLLQRHMHRLRSSRPSRQSSEHADSLSSGEDDDDDGFELLTAENLFSTLLSRVRSLTQRLNVDDNRSGSFPSSRLFGRLGSQSSQSFWGLNKPLSRRLSESQFKHSLNRDADIFSKRDTASTSNPATPNSPGSHNTSSRENVFEIGNNTLPRDKVEVHEEDVKAETAAQIRRESQESLEQNFTPSLARRLSRQFIEQTRQSVPRSPSSSRDSNRYYQSPTRDFAQSLVGLSEIAKRYSTSDRTEYRGRSLDRGIRRTNSLLEPCKYDKLERHSPRRSISLFDDDDDDDCDNKLPPLPKHIMTLGRKYKDSIRSNVGNTRRDSFHGYRTDKIQEEPGDDTYLSVCKEEIDNMTENGSISEGTSISICNSNTNSMENTTGVTTTSSVSAKSCEISPTESSSNLGDYGKSICKSDISKSFEDRLMAAENLIKESKLKNLMSQQFNPNLSCNYKDMDKCDKETLMTTSDPLSIANSGTSKRRSCIPSLRLRSGSLTRESSMKSFGPADVSAGGVNQERSILSKLFRGNGSGTDKEIEPKDNKSEKSKQHRISRFLRPDFFDTPREESQYVKEKEAQKAAENERRKSRFMRRKSESKDRKEDDSKDEKICKEQKNEINTLQKDKLGGAVVVASSSFSFASEDKTKEDKERVKIEQGSKSSFLHSLEKKLERLRSNDESTSMVAKSTINGSSMKERGLRECSAPPIQCSLADSAGSSLLEVKKTLSVENLSRHEGSNKDVKNVPSSKGRVTSVLGLFKTNTDTTKRNANGSSRTQNAIMSKLKRSPPKCVKSVESSLEEDVTGTSKIPTKFTRTDNKLTKKLPENKRSPEKVVSEMCKRSPSKEKSKEKELIVKERKPFVEKQSREVKRPAPSSDSSASSSVDRMKLDKVDSLKKSSDQSSELLRKNESVTKIDKGEDVDKNKTKKLVKSKENANKDETNDSRKKKIVRVVKKVVKKSDSSESKSDEKGKSSKLLTKKKIVTTKKEKSPEGSNVMAEVSIEGNDQTDDQIIAKSSCSSSSTSRVDSNFNICQSKQQPLEQCRPNRANLKLDLSKIPQHTFRHATPKRDSPECSSPKTKPTVSIGSPKIDDPVVESSDKLMERLSKMTHHANITGNKIIIDKPLRAKDVAELKREVTECARIIENHMESRDHSNQRTVDHTSASNEPKEIKLNPSEGINDVIKEVIKEPPDDCTSEMFSPEEPESFDSWSICSADLNHNRSDLHSPTSPSYSLFMRGSDSSESVIDRIRRRSFYSRFNDRKRPSLTAPPPGVNSVTLPRRFSFNSSRERERERLYNYGVTRTREKDKNYILYGDDEVSSRKSPVDRERYSDTANISSHGHQADARIFFDHYGSGLSSSSHDSLRRYVRSPTLDLVASRAKYHSTDVIADDDLGGVSCKNSLSRSFLSDGIADSSYYGRNTSTTLPKKYGSTVSGLEPKSVEYYEEILSPSNPDYLSPRDACRSPLLDIYLSRCENGCNHNGNLELQQFSVDKPRTYTDAEIVQGNSKSLEFFFFRNIVQRFNEKREASSTAMDSLSNIFVTERNLFNSNRIYGWFTTLLIPISKDPRLRFSRKQSDFITNELLRRKLQKEKRSFNDNTIAEYSMLKLAELDKIRYIVTCPGVWLCPNGKVALRINALDSCAESHAISPILPLLFHEKFTFDKIFVGIISLTELQNTLEQEFLYAELIQWAIPASQDITLATFETNLADLLYPTPCFKGLLAGVDVDLLMEPTKCFPGIIAPKIEVSTKTVIEEILEFYDASKCYVINPNISSKQTICRQRKRPIKGIIRQRRVCHTKNEPRSQSCRPFRQRSSDSHQCPSYTTSHQTGSQTDQCYHSIRRNSMCTCRPDFPKLARSTIICDNTHVTENCPVCFKYNYYFPKYNDCDIIKKYIDNKQKYYRNFSDIREYGCICRNGAFHTQEEGVMPLLQSKMENLQKTKKKWYTKMTDNIEECDPKYIQDYSPSHGFYKNLEKFYKRMYKQAKMRARETDD</sequence>
<dbReference type="InterPro" id="IPR000719">
    <property type="entry name" value="Prot_kinase_dom"/>
</dbReference>
<dbReference type="Pfam" id="PF14909">
    <property type="entry name" value="SPATA6"/>
    <property type="match status" value="1"/>
</dbReference>
<evidence type="ECO:0000256" key="2">
    <source>
        <dbReference type="ARBA" id="ARBA00022679"/>
    </source>
</evidence>
<keyword evidence="1" id="KW-0723">Serine/threonine-protein kinase</keyword>
<feature type="compositionally biased region" description="Basic residues" evidence="7">
    <location>
        <begin position="1969"/>
        <end position="1981"/>
    </location>
</feature>
<dbReference type="InterPro" id="IPR008271">
    <property type="entry name" value="Ser/Thr_kinase_AS"/>
</dbReference>
<feature type="compositionally biased region" description="Polar residues" evidence="7">
    <location>
        <begin position="2097"/>
        <end position="2109"/>
    </location>
</feature>
<feature type="region of interest" description="Disordered" evidence="7">
    <location>
        <begin position="555"/>
        <end position="587"/>
    </location>
</feature>
<feature type="compositionally biased region" description="Polar residues" evidence="7">
    <location>
        <begin position="566"/>
        <end position="584"/>
    </location>
</feature>
<feature type="region of interest" description="Disordered" evidence="7">
    <location>
        <begin position="910"/>
        <end position="1067"/>
    </location>
</feature>
<dbReference type="GO" id="GO:0000226">
    <property type="term" value="P:microtubule cytoskeleton organization"/>
    <property type="evidence" value="ECO:0007669"/>
    <property type="project" value="TreeGrafter"/>
</dbReference>
<feature type="region of interest" description="Disordered" evidence="7">
    <location>
        <begin position="372"/>
        <end position="440"/>
    </location>
</feature>
<feature type="region of interest" description="Disordered" evidence="7">
    <location>
        <begin position="2174"/>
        <end position="2198"/>
    </location>
</feature>
<feature type="compositionally biased region" description="Basic and acidic residues" evidence="7">
    <location>
        <begin position="555"/>
        <end position="565"/>
    </location>
</feature>
<name>A0A195BC10_9HYME</name>
<feature type="compositionally biased region" description="Basic and acidic residues" evidence="7">
    <location>
        <begin position="1183"/>
        <end position="1207"/>
    </location>
</feature>
<feature type="compositionally biased region" description="Basic and acidic residues" evidence="7">
    <location>
        <begin position="1838"/>
        <end position="1895"/>
    </location>
</feature>
<dbReference type="Pfam" id="PF00069">
    <property type="entry name" value="Pkinase"/>
    <property type="match status" value="1"/>
</dbReference>
<feature type="compositionally biased region" description="Basic and acidic residues" evidence="7">
    <location>
        <begin position="412"/>
        <end position="421"/>
    </location>
</feature>
<evidence type="ECO:0000256" key="1">
    <source>
        <dbReference type="ARBA" id="ARBA00022527"/>
    </source>
</evidence>
<feature type="compositionally biased region" description="Basic and acidic residues" evidence="7">
    <location>
        <begin position="1560"/>
        <end position="1574"/>
    </location>
</feature>
<feature type="compositionally biased region" description="Basic and acidic residues" evidence="7">
    <location>
        <begin position="1583"/>
        <end position="1611"/>
    </location>
</feature>
<feature type="region of interest" description="Disordered" evidence="7">
    <location>
        <begin position="2823"/>
        <end position="2854"/>
    </location>
</feature>
<dbReference type="InterPro" id="IPR032732">
    <property type="entry name" value="SPATA6_N"/>
</dbReference>
<keyword evidence="3 6" id="KW-0547">Nucleotide-binding</keyword>
<feature type="compositionally biased region" description="Polar residues" evidence="7">
    <location>
        <begin position="511"/>
        <end position="520"/>
    </location>
</feature>
<feature type="compositionally biased region" description="Basic and acidic residues" evidence="7">
    <location>
        <begin position="1982"/>
        <end position="1996"/>
    </location>
</feature>
<feature type="compositionally biased region" description="Low complexity" evidence="7">
    <location>
        <begin position="924"/>
        <end position="942"/>
    </location>
</feature>
<evidence type="ECO:0000256" key="5">
    <source>
        <dbReference type="ARBA" id="ARBA00022840"/>
    </source>
</evidence>
<protein>
    <submittedName>
        <fullName evidence="9">NUAK family SNF1-like kinase 1</fullName>
    </submittedName>
</protein>
<accession>A0A195BC10</accession>
<dbReference type="PROSITE" id="PS00107">
    <property type="entry name" value="PROTEIN_KINASE_ATP"/>
    <property type="match status" value="1"/>
</dbReference>
<dbReference type="Gene3D" id="1.10.510.10">
    <property type="entry name" value="Transferase(Phosphotransferase) domain 1"/>
    <property type="match status" value="1"/>
</dbReference>
<evidence type="ECO:0000313" key="10">
    <source>
        <dbReference type="Proteomes" id="UP000078540"/>
    </source>
</evidence>
<feature type="compositionally biased region" description="Basic and acidic residues" evidence="7">
    <location>
        <begin position="1955"/>
        <end position="1968"/>
    </location>
</feature>
<feature type="compositionally biased region" description="Basic residues" evidence="7">
    <location>
        <begin position="1037"/>
        <end position="1046"/>
    </location>
</feature>
<dbReference type="CDD" id="cd14073">
    <property type="entry name" value="STKc_NUAK"/>
    <property type="match status" value="1"/>
</dbReference>
<dbReference type="STRING" id="520822.A0A195BC10"/>
<dbReference type="GO" id="GO:0005524">
    <property type="term" value="F:ATP binding"/>
    <property type="evidence" value="ECO:0007669"/>
    <property type="project" value="UniProtKB-UniRule"/>
</dbReference>
<keyword evidence="5 6" id="KW-0067">ATP-binding</keyword>
<evidence type="ECO:0000256" key="7">
    <source>
        <dbReference type="SAM" id="MobiDB-lite"/>
    </source>
</evidence>
<dbReference type="GO" id="GO:0005737">
    <property type="term" value="C:cytoplasm"/>
    <property type="evidence" value="ECO:0007669"/>
    <property type="project" value="TreeGrafter"/>
</dbReference>
<feature type="compositionally biased region" description="Basic residues" evidence="7">
    <location>
        <begin position="402"/>
        <end position="411"/>
    </location>
</feature>
<feature type="compositionally biased region" description="Polar residues" evidence="7">
    <location>
        <begin position="1787"/>
        <end position="1804"/>
    </location>
</feature>
<feature type="compositionally biased region" description="Basic and acidic residues" evidence="7">
    <location>
        <begin position="2174"/>
        <end position="2184"/>
    </location>
</feature>
<evidence type="ECO:0000256" key="4">
    <source>
        <dbReference type="ARBA" id="ARBA00022777"/>
    </source>
</evidence>
<evidence type="ECO:0000256" key="3">
    <source>
        <dbReference type="ARBA" id="ARBA00022741"/>
    </source>
</evidence>
<evidence type="ECO:0000256" key="6">
    <source>
        <dbReference type="PROSITE-ProRule" id="PRU10141"/>
    </source>
</evidence>
<feature type="region of interest" description="Disordered" evidence="7">
    <location>
        <begin position="726"/>
        <end position="758"/>
    </location>
</feature>
<feature type="binding site" evidence="6">
    <location>
        <position position="67"/>
    </location>
    <ligand>
        <name>ATP</name>
        <dbReference type="ChEBI" id="CHEBI:30616"/>
    </ligand>
</feature>
<keyword evidence="10" id="KW-1185">Reference proteome</keyword>
<dbReference type="Proteomes" id="UP000078540">
    <property type="component" value="Unassembled WGS sequence"/>
</dbReference>
<feature type="region of interest" description="Disordered" evidence="7">
    <location>
        <begin position="1523"/>
        <end position="1636"/>
    </location>
</feature>
<gene>
    <name evidence="9" type="ORF">ALC53_07495</name>
</gene>
<feature type="compositionally biased region" description="Low complexity" evidence="7">
    <location>
        <begin position="1896"/>
        <end position="1907"/>
    </location>
</feature>
<dbReference type="SUPFAM" id="SSF56112">
    <property type="entry name" value="Protein kinase-like (PK-like)"/>
    <property type="match status" value="1"/>
</dbReference>
<feature type="compositionally biased region" description="Polar residues" evidence="7">
    <location>
        <begin position="992"/>
        <end position="1003"/>
    </location>
</feature>
<evidence type="ECO:0000313" key="9">
    <source>
        <dbReference type="EMBL" id="KYM82088.1"/>
    </source>
</evidence>
<keyword evidence="2" id="KW-0808">Transferase</keyword>
<feature type="domain" description="Protein kinase" evidence="8">
    <location>
        <begin position="34"/>
        <end position="285"/>
    </location>
</feature>
<dbReference type="FunFam" id="1.10.510.10:FF:000389">
    <property type="entry name" value="Uncharacterized protein, isoform E"/>
    <property type="match status" value="1"/>
</dbReference>
<feature type="compositionally biased region" description="Polar residues" evidence="7">
    <location>
        <begin position="1704"/>
        <end position="1718"/>
    </location>
</feature>
<dbReference type="GO" id="GO:0050321">
    <property type="term" value="F:tau-protein kinase activity"/>
    <property type="evidence" value="ECO:0007669"/>
    <property type="project" value="TreeGrafter"/>
</dbReference>
<feature type="compositionally biased region" description="Low complexity" evidence="7">
    <location>
        <begin position="1231"/>
        <end position="1242"/>
    </location>
</feature>
<feature type="compositionally biased region" description="Low complexity" evidence="7">
    <location>
        <begin position="741"/>
        <end position="753"/>
    </location>
</feature>
<feature type="compositionally biased region" description="Basic and acidic residues" evidence="7">
    <location>
        <begin position="1619"/>
        <end position="1636"/>
    </location>
</feature>
<feature type="compositionally biased region" description="Polar residues" evidence="7">
    <location>
        <begin position="2840"/>
        <end position="2854"/>
    </location>
</feature>
<feature type="region of interest" description="Disordered" evidence="7">
    <location>
        <begin position="1787"/>
        <end position="2021"/>
    </location>
</feature>
<dbReference type="PANTHER" id="PTHR24346">
    <property type="entry name" value="MAP/MICROTUBULE AFFINITY-REGULATING KINASE"/>
    <property type="match status" value="1"/>
</dbReference>
<feature type="region of interest" description="Disordered" evidence="7">
    <location>
        <begin position="492"/>
        <end position="533"/>
    </location>
</feature>
<dbReference type="EMBL" id="KQ976522">
    <property type="protein sequence ID" value="KYM82088.1"/>
    <property type="molecule type" value="Genomic_DNA"/>
</dbReference>
<dbReference type="SMART" id="SM00220">
    <property type="entry name" value="S_TKc"/>
    <property type="match status" value="1"/>
</dbReference>
<feature type="region of interest" description="Disordered" evidence="7">
    <location>
        <begin position="2081"/>
        <end position="2118"/>
    </location>
</feature>
<dbReference type="PROSITE" id="PS00108">
    <property type="entry name" value="PROTEIN_KINASE_ST"/>
    <property type="match status" value="1"/>
</dbReference>
<dbReference type="PANTHER" id="PTHR24346:SF93">
    <property type="entry name" value="NUAK FAMILY SNF1-LIKE KINASE 1"/>
    <property type="match status" value="1"/>
</dbReference>
<evidence type="ECO:0000259" key="8">
    <source>
        <dbReference type="PROSITE" id="PS50011"/>
    </source>
</evidence>
<feature type="compositionally biased region" description="Basic and acidic residues" evidence="7">
    <location>
        <begin position="1141"/>
        <end position="1151"/>
    </location>
</feature>
<dbReference type="InterPro" id="IPR011009">
    <property type="entry name" value="Kinase-like_dom_sf"/>
</dbReference>
<dbReference type="PROSITE" id="PS50011">
    <property type="entry name" value="PROTEIN_KINASE_DOM"/>
    <property type="match status" value="1"/>
</dbReference>
<dbReference type="InterPro" id="IPR017441">
    <property type="entry name" value="Protein_kinase_ATP_BS"/>
</dbReference>
<feature type="compositionally biased region" description="Basic and acidic residues" evidence="7">
    <location>
        <begin position="372"/>
        <end position="389"/>
    </location>
</feature>
<reference evidence="9 10" key="1">
    <citation type="submission" date="2015-09" db="EMBL/GenBank/DDBJ databases">
        <title>Atta colombica WGS genome.</title>
        <authorList>
            <person name="Nygaard S."/>
            <person name="Hu H."/>
            <person name="Boomsma J."/>
            <person name="Zhang G."/>
        </authorList>
    </citation>
    <scope>NUCLEOTIDE SEQUENCE [LARGE SCALE GENOMIC DNA]</scope>
    <source>
        <strain evidence="9">Treedump-2</strain>
        <tissue evidence="9">Whole body</tissue>
    </source>
</reference>
<feature type="compositionally biased region" description="Basic and acidic residues" evidence="7">
    <location>
        <begin position="1909"/>
        <end position="1948"/>
    </location>
</feature>
<proteinExistence type="predicted"/>
<dbReference type="FunFam" id="3.30.200.20:FF:000315">
    <property type="entry name" value="Calcium-dependent protein kinase 3"/>
    <property type="match status" value="1"/>
</dbReference>
<keyword evidence="4 9" id="KW-0418">Kinase</keyword>
<feature type="compositionally biased region" description="Polar residues" evidence="7">
    <location>
        <begin position="1152"/>
        <end position="1182"/>
    </location>
</feature>
<dbReference type="GO" id="GO:0035556">
    <property type="term" value="P:intracellular signal transduction"/>
    <property type="evidence" value="ECO:0007669"/>
    <property type="project" value="TreeGrafter"/>
</dbReference>
<feature type="region of interest" description="Disordered" evidence="7">
    <location>
        <begin position="1141"/>
        <end position="1252"/>
    </location>
</feature>
<organism evidence="9 10">
    <name type="scientific">Atta colombica</name>
    <dbReference type="NCBI Taxonomy" id="520822"/>
    <lineage>
        <taxon>Eukaryota</taxon>
        <taxon>Metazoa</taxon>
        <taxon>Ecdysozoa</taxon>
        <taxon>Arthropoda</taxon>
        <taxon>Hexapoda</taxon>
        <taxon>Insecta</taxon>
        <taxon>Pterygota</taxon>
        <taxon>Neoptera</taxon>
        <taxon>Endopterygota</taxon>
        <taxon>Hymenoptera</taxon>
        <taxon>Apocrita</taxon>
        <taxon>Aculeata</taxon>
        <taxon>Formicoidea</taxon>
        <taxon>Formicidae</taxon>
        <taxon>Myrmicinae</taxon>
        <taxon>Atta</taxon>
    </lineage>
</organism>
<feature type="compositionally biased region" description="Polar residues" evidence="7">
    <location>
        <begin position="943"/>
        <end position="953"/>
    </location>
</feature>